<dbReference type="Pfam" id="PF01168">
    <property type="entry name" value="Ala_racemase_N"/>
    <property type="match status" value="1"/>
</dbReference>
<evidence type="ECO:0000313" key="11">
    <source>
        <dbReference type="Proteomes" id="UP000320547"/>
    </source>
</evidence>
<dbReference type="NCBIfam" id="TIGR00492">
    <property type="entry name" value="alr"/>
    <property type="match status" value="1"/>
</dbReference>
<feature type="modified residue" description="N6-(pyridoxal phosphate)lysine" evidence="7">
    <location>
        <position position="39"/>
    </location>
</feature>
<proteinExistence type="inferred from homology"/>
<dbReference type="InterPro" id="IPR011079">
    <property type="entry name" value="Ala_racemase_C"/>
</dbReference>
<feature type="domain" description="Alanine racemase C-terminal" evidence="9">
    <location>
        <begin position="228"/>
        <end position="345"/>
    </location>
</feature>
<dbReference type="OrthoDB" id="9813814at2"/>
<dbReference type="SUPFAM" id="SSF50621">
    <property type="entry name" value="Alanine racemase C-terminal domain-like"/>
    <property type="match status" value="1"/>
</dbReference>
<dbReference type="GO" id="GO:0005829">
    <property type="term" value="C:cytosol"/>
    <property type="evidence" value="ECO:0007669"/>
    <property type="project" value="TreeGrafter"/>
</dbReference>
<dbReference type="Gene3D" id="3.20.20.10">
    <property type="entry name" value="Alanine racemase"/>
    <property type="match status" value="1"/>
</dbReference>
<gene>
    <name evidence="10" type="ORF">JN10_1700</name>
</gene>
<dbReference type="InterPro" id="IPR000821">
    <property type="entry name" value="Ala_racemase"/>
</dbReference>
<evidence type="ECO:0000313" key="10">
    <source>
        <dbReference type="EMBL" id="TWJ10043.1"/>
    </source>
</evidence>
<evidence type="ECO:0000256" key="7">
    <source>
        <dbReference type="PIRSR" id="PIRSR600821-50"/>
    </source>
</evidence>
<dbReference type="InterPro" id="IPR020622">
    <property type="entry name" value="Ala_racemase_pyridoxalP-BS"/>
</dbReference>
<comment type="similarity">
    <text evidence="3">Belongs to the alanine racemase family.</text>
</comment>
<evidence type="ECO:0000256" key="5">
    <source>
        <dbReference type="ARBA" id="ARBA00022898"/>
    </source>
</evidence>
<name>A0A562UWS6_9SPHN</name>
<dbReference type="GO" id="GO:0030170">
    <property type="term" value="F:pyridoxal phosphate binding"/>
    <property type="evidence" value="ECO:0007669"/>
    <property type="project" value="TreeGrafter"/>
</dbReference>
<dbReference type="AlphaFoldDB" id="A0A562UWS6"/>
<dbReference type="EC" id="5.1.1.1" evidence="4"/>
<evidence type="ECO:0000259" key="9">
    <source>
        <dbReference type="SMART" id="SM01005"/>
    </source>
</evidence>
<dbReference type="RefSeq" id="WP_067599701.1">
    <property type="nucleotide sequence ID" value="NZ_CP015963.1"/>
</dbReference>
<dbReference type="PANTHER" id="PTHR30511">
    <property type="entry name" value="ALANINE RACEMASE"/>
    <property type="match status" value="1"/>
</dbReference>
<evidence type="ECO:0000256" key="8">
    <source>
        <dbReference type="PIRSR" id="PIRSR600821-52"/>
    </source>
</evidence>
<organism evidence="10 11">
    <name type="scientific">Altererythrobacter ishigakiensis</name>
    <dbReference type="NCBI Taxonomy" id="476157"/>
    <lineage>
        <taxon>Bacteria</taxon>
        <taxon>Pseudomonadati</taxon>
        <taxon>Pseudomonadota</taxon>
        <taxon>Alphaproteobacteria</taxon>
        <taxon>Sphingomonadales</taxon>
        <taxon>Erythrobacteraceae</taxon>
        <taxon>Altererythrobacter</taxon>
    </lineage>
</organism>
<dbReference type="SMART" id="SM01005">
    <property type="entry name" value="Ala_racemase_C"/>
    <property type="match status" value="1"/>
</dbReference>
<dbReference type="PANTHER" id="PTHR30511:SF0">
    <property type="entry name" value="ALANINE RACEMASE, CATABOLIC-RELATED"/>
    <property type="match status" value="1"/>
</dbReference>
<reference evidence="10 11" key="1">
    <citation type="submission" date="2019-07" db="EMBL/GenBank/DDBJ databases">
        <title>Genomic Encyclopedia of Archaeal and Bacterial Type Strains, Phase II (KMG-II): from individual species to whole genera.</title>
        <authorList>
            <person name="Goeker M."/>
        </authorList>
    </citation>
    <scope>NUCLEOTIDE SEQUENCE [LARGE SCALE GENOMIC DNA]</scope>
    <source>
        <strain evidence="10 11">ATCC BAA-2084</strain>
    </source>
</reference>
<keyword evidence="6" id="KW-0413">Isomerase</keyword>
<dbReference type="Pfam" id="PF00842">
    <property type="entry name" value="Ala_racemase_C"/>
    <property type="match status" value="1"/>
</dbReference>
<protein>
    <recommendedName>
        <fullName evidence="4">alanine racemase</fullName>
        <ecNumber evidence="4">5.1.1.1</ecNumber>
    </recommendedName>
</protein>
<evidence type="ECO:0000256" key="3">
    <source>
        <dbReference type="ARBA" id="ARBA00007880"/>
    </source>
</evidence>
<feature type="binding site" evidence="8">
    <location>
        <position position="297"/>
    </location>
    <ligand>
        <name>substrate</name>
    </ligand>
</feature>
<dbReference type="InterPro" id="IPR009006">
    <property type="entry name" value="Ala_racemase/Decarboxylase_C"/>
</dbReference>
<dbReference type="PRINTS" id="PR00992">
    <property type="entry name" value="ALARACEMASE"/>
</dbReference>
<dbReference type="Proteomes" id="UP000320547">
    <property type="component" value="Unassembled WGS sequence"/>
</dbReference>
<evidence type="ECO:0000256" key="6">
    <source>
        <dbReference type="ARBA" id="ARBA00023235"/>
    </source>
</evidence>
<comment type="cofactor">
    <cofactor evidence="2 7">
        <name>pyridoxal 5'-phosphate</name>
        <dbReference type="ChEBI" id="CHEBI:597326"/>
    </cofactor>
</comment>
<keyword evidence="5 7" id="KW-0663">Pyridoxal phosphate</keyword>
<dbReference type="InterPro" id="IPR029066">
    <property type="entry name" value="PLP-binding_barrel"/>
</dbReference>
<dbReference type="Gene3D" id="2.40.37.10">
    <property type="entry name" value="Lyase, Ornithine Decarboxylase, Chain A, domain 1"/>
    <property type="match status" value="1"/>
</dbReference>
<dbReference type="InterPro" id="IPR001608">
    <property type="entry name" value="Ala_racemase_N"/>
</dbReference>
<evidence type="ECO:0000256" key="2">
    <source>
        <dbReference type="ARBA" id="ARBA00001933"/>
    </source>
</evidence>
<dbReference type="PROSITE" id="PS00395">
    <property type="entry name" value="ALANINE_RACEMASE"/>
    <property type="match status" value="1"/>
</dbReference>
<comment type="caution">
    <text evidence="10">The sequence shown here is derived from an EMBL/GenBank/DDBJ whole genome shotgun (WGS) entry which is preliminary data.</text>
</comment>
<keyword evidence="11" id="KW-1185">Reference proteome</keyword>
<dbReference type="SUPFAM" id="SSF51419">
    <property type="entry name" value="PLP-binding barrel"/>
    <property type="match status" value="1"/>
</dbReference>
<sequence>MADRPPPSLRLTIDSDALAQNWRALDALSGKTITGAAVKAEAYGLGVDTCVPILRDTGCRQFFVAHWSEVEAVSRHVPPESVSVLHGPATDADAAYARNIGAIPTINSIGQAKRWIDTGGGVCDLMIDTGINRLGLSPKEVGDPIVGKLDVRILMSHLACADEDHEMNVQQLAKFRDVIPSVTHQMTSLANSAGIALGSDYHFDLTRPGLSLFGGCQRKELRGQIRQVAYPEAAIIQTREIKAGESIGYNATFTASTDLTVGVVSLGYADGYLQAWREKGALMHEDRMLPVLGKISMDMIVISLEQAPSLQEGDWVSLPYSLPEAAQQSGIPQYELLTNLGQRFKP</sequence>
<dbReference type="GO" id="GO:0008784">
    <property type="term" value="F:alanine racemase activity"/>
    <property type="evidence" value="ECO:0007669"/>
    <property type="project" value="UniProtKB-EC"/>
</dbReference>
<dbReference type="GO" id="GO:0030632">
    <property type="term" value="P:D-alanine biosynthetic process"/>
    <property type="evidence" value="ECO:0007669"/>
    <property type="project" value="TreeGrafter"/>
</dbReference>
<accession>A0A562UWS6</accession>
<evidence type="ECO:0000256" key="4">
    <source>
        <dbReference type="ARBA" id="ARBA00013089"/>
    </source>
</evidence>
<dbReference type="EMBL" id="VLLK01000001">
    <property type="protein sequence ID" value="TWJ10043.1"/>
    <property type="molecule type" value="Genomic_DNA"/>
</dbReference>
<feature type="binding site" evidence="8">
    <location>
        <position position="133"/>
    </location>
    <ligand>
        <name>substrate</name>
    </ligand>
</feature>
<dbReference type="STRING" id="476157.GCA_001663155_01656"/>
<comment type="catalytic activity">
    <reaction evidence="1">
        <text>L-alanine = D-alanine</text>
        <dbReference type="Rhea" id="RHEA:20249"/>
        <dbReference type="ChEBI" id="CHEBI:57416"/>
        <dbReference type="ChEBI" id="CHEBI:57972"/>
        <dbReference type="EC" id="5.1.1.1"/>
    </reaction>
</comment>
<evidence type="ECO:0000256" key="1">
    <source>
        <dbReference type="ARBA" id="ARBA00000316"/>
    </source>
</evidence>